<keyword evidence="3" id="KW-1185">Reference proteome</keyword>
<feature type="region of interest" description="Disordered" evidence="1">
    <location>
        <begin position="1"/>
        <end position="42"/>
    </location>
</feature>
<dbReference type="AlphaFoldDB" id="A0A9E6ZIS5"/>
<feature type="compositionally biased region" description="Low complexity" evidence="1">
    <location>
        <begin position="426"/>
        <end position="440"/>
    </location>
</feature>
<name>A0A9E6ZIS5_9FLAO</name>
<evidence type="ECO:0000256" key="1">
    <source>
        <dbReference type="SAM" id="MobiDB-lite"/>
    </source>
</evidence>
<feature type="region of interest" description="Disordered" evidence="1">
    <location>
        <begin position="59"/>
        <end position="80"/>
    </location>
</feature>
<feature type="compositionally biased region" description="Polar residues" evidence="1">
    <location>
        <begin position="59"/>
        <end position="79"/>
    </location>
</feature>
<evidence type="ECO:0000313" key="3">
    <source>
        <dbReference type="Proteomes" id="UP000831290"/>
    </source>
</evidence>
<dbReference type="KEGG" id="fbm:MQE35_11220"/>
<proteinExistence type="predicted"/>
<organism evidence="2 3">
    <name type="scientific">Abyssalbus ytuae</name>
    <dbReference type="NCBI Taxonomy" id="2926907"/>
    <lineage>
        <taxon>Bacteria</taxon>
        <taxon>Pseudomonadati</taxon>
        <taxon>Bacteroidota</taxon>
        <taxon>Flavobacteriia</taxon>
        <taxon>Flavobacteriales</taxon>
        <taxon>Flavobacteriaceae</taxon>
        <taxon>Abyssalbus</taxon>
    </lineage>
</organism>
<dbReference type="Gene3D" id="3.90.70.80">
    <property type="match status" value="2"/>
</dbReference>
<accession>A0A9E6ZIS5</accession>
<dbReference type="EMBL" id="CP094358">
    <property type="protein sequence ID" value="UOB16307.1"/>
    <property type="molecule type" value="Genomic_DNA"/>
</dbReference>
<feature type="compositionally biased region" description="Polar residues" evidence="1">
    <location>
        <begin position="1"/>
        <end position="17"/>
    </location>
</feature>
<gene>
    <name evidence="2" type="ORF">MQE35_11220</name>
</gene>
<dbReference type="Proteomes" id="UP000831290">
    <property type="component" value="Chromosome"/>
</dbReference>
<evidence type="ECO:0000313" key="2">
    <source>
        <dbReference type="EMBL" id="UOB16307.1"/>
    </source>
</evidence>
<dbReference type="RefSeq" id="WP_255841481.1">
    <property type="nucleotide sequence ID" value="NZ_CP094358.1"/>
</dbReference>
<reference evidence="2" key="1">
    <citation type="submission" date="2022-03" db="EMBL/GenBank/DDBJ databases">
        <title>Description of Abyssus ytuae gen. nov., sp. nov., a novel member of the family Flavobacteriaceae isolated from the sediment of Mariana Trench.</title>
        <authorList>
            <person name="Zhang J."/>
            <person name="Xu X."/>
        </authorList>
    </citation>
    <scope>NUCLEOTIDE SEQUENCE</scope>
    <source>
        <strain evidence="2">MT3330</strain>
    </source>
</reference>
<protein>
    <submittedName>
        <fullName evidence="2">Uncharacterized protein</fullName>
    </submittedName>
</protein>
<feature type="region of interest" description="Disordered" evidence="1">
    <location>
        <begin position="422"/>
        <end position="502"/>
    </location>
</feature>
<sequence>MKGINKSKQTTTITSVAMSAKKTATKKKNSSMPKQTQTDDGVDSHLIGYMKDKKRNKFNTDSFKKTTNSPINNTGYQPNKKTKKSYANYLANRLFERNFSTSSSMNSSTIMKNTIKEGDAFNVIAYQISKLDKKHKHLTGDKIKMDCYEFMRQHFNKFKEITNDKKLWEHIENLRNPTTRATRYELIAIQELYGYKINCYYSDNGKIFAEEQLEKQFPLYKPRKMVSDHSIKILPTFSKRFQCSYYVPITPAHLHQEATSANLGNLLGKSKEKKSKSKKNASYLFDIAAYQLRKLDEKYKDITASKIRMACYEFMKLHFDTFKNITNDEKLSENIEKLKKATTPATALELIAIQEIYRYKVDYHVLNEDTDVHIKQSLGDIFPHYKPNKMAEGKTIKILHALHKNSKKDHYEALIDDEILPHKANKPNNTTNNTRENAPNLPVTPFKKTLNKRTNEETKSDTETAQPKSARTYRPADSWITQKQEKQKKQEKQEKRNRANTL</sequence>
<feature type="compositionally biased region" description="Basic and acidic residues" evidence="1">
    <location>
        <begin position="453"/>
        <end position="462"/>
    </location>
</feature>
<feature type="compositionally biased region" description="Basic and acidic residues" evidence="1">
    <location>
        <begin position="483"/>
        <end position="502"/>
    </location>
</feature>
<feature type="compositionally biased region" description="Polar residues" evidence="1">
    <location>
        <begin position="30"/>
        <end position="39"/>
    </location>
</feature>